<dbReference type="PANTHER" id="PTHR45527:SF1">
    <property type="entry name" value="FATTY ACID SYNTHASE"/>
    <property type="match status" value="1"/>
</dbReference>
<evidence type="ECO:0000259" key="1">
    <source>
        <dbReference type="Pfam" id="PF00501"/>
    </source>
</evidence>
<proteinExistence type="predicted"/>
<reference evidence="2" key="1">
    <citation type="submission" date="2018-05" db="EMBL/GenBank/DDBJ databases">
        <authorList>
            <person name="Lanie J.A."/>
            <person name="Ng W.-L."/>
            <person name="Kazmierczak K.M."/>
            <person name="Andrzejewski T.M."/>
            <person name="Davidsen T.M."/>
            <person name="Wayne K.J."/>
            <person name="Tettelin H."/>
            <person name="Glass J.I."/>
            <person name="Rusch D."/>
            <person name="Podicherti R."/>
            <person name="Tsui H.-C.T."/>
            <person name="Winkler M.E."/>
        </authorList>
    </citation>
    <scope>NUCLEOTIDE SEQUENCE</scope>
</reference>
<protein>
    <recommendedName>
        <fullName evidence="1">AMP-dependent synthetase/ligase domain-containing protein</fullName>
    </recommendedName>
</protein>
<name>A0A382V3R7_9ZZZZ</name>
<dbReference type="PRINTS" id="PR00154">
    <property type="entry name" value="AMPBINDING"/>
</dbReference>
<dbReference type="PROSITE" id="PS00455">
    <property type="entry name" value="AMP_BINDING"/>
    <property type="match status" value="1"/>
</dbReference>
<dbReference type="SUPFAM" id="SSF56801">
    <property type="entry name" value="Acetyl-CoA synthetase-like"/>
    <property type="match status" value="1"/>
</dbReference>
<evidence type="ECO:0000313" key="2">
    <source>
        <dbReference type="EMBL" id="SVD41124.1"/>
    </source>
</evidence>
<dbReference type="Gene3D" id="3.40.50.980">
    <property type="match status" value="2"/>
</dbReference>
<accession>A0A382V3R7</accession>
<dbReference type="GO" id="GO:0044550">
    <property type="term" value="P:secondary metabolite biosynthetic process"/>
    <property type="evidence" value="ECO:0007669"/>
    <property type="project" value="TreeGrafter"/>
</dbReference>
<dbReference type="GO" id="GO:0043041">
    <property type="term" value="P:amino acid activation for nonribosomal peptide biosynthetic process"/>
    <property type="evidence" value="ECO:0007669"/>
    <property type="project" value="TreeGrafter"/>
</dbReference>
<dbReference type="InterPro" id="IPR020459">
    <property type="entry name" value="AMP-binding"/>
</dbReference>
<dbReference type="GO" id="GO:0031177">
    <property type="term" value="F:phosphopantetheine binding"/>
    <property type="evidence" value="ECO:0007669"/>
    <property type="project" value="TreeGrafter"/>
</dbReference>
<dbReference type="FunFam" id="3.40.50.980:FF:000001">
    <property type="entry name" value="Non-ribosomal peptide synthetase"/>
    <property type="match status" value="1"/>
</dbReference>
<dbReference type="EMBL" id="UINC01148949">
    <property type="protein sequence ID" value="SVD41124.1"/>
    <property type="molecule type" value="Genomic_DNA"/>
</dbReference>
<dbReference type="PANTHER" id="PTHR45527">
    <property type="entry name" value="NONRIBOSOMAL PEPTIDE SYNTHETASE"/>
    <property type="match status" value="1"/>
</dbReference>
<feature type="non-terminal residue" evidence="2">
    <location>
        <position position="1"/>
    </location>
</feature>
<organism evidence="2">
    <name type="scientific">marine metagenome</name>
    <dbReference type="NCBI Taxonomy" id="408172"/>
    <lineage>
        <taxon>unclassified sequences</taxon>
        <taxon>metagenomes</taxon>
        <taxon>ecological metagenomes</taxon>
    </lineage>
</organism>
<sequence length="288" mass="32721">TVFEDKELTYKELNDTSNQLARYIRKQYQLAHENNEELKPDTLIALCLDRSIEMIVAILGTLKAGAAYVPIDPSYPKERIHYILEDTKAPILLTQTHLGESLKEATNKTDLNLVTISLDDYPFKDEQTSNLESHSQSTDLAYVIYTSGTTGKPKGVMVEHRNVTQVLYSNGFDCKYINRTFWTAITFDVSAYEIFSSTLNGGKLFILHDDIRLNYESYFLFLKQNKIEFGYIPPFYIGGLSSYLMDNQLPHLKQILTGVEKIHAKSTNNIVHKGINILNGYGPTESTI</sequence>
<dbReference type="Pfam" id="PF00501">
    <property type="entry name" value="AMP-binding"/>
    <property type="match status" value="1"/>
</dbReference>
<dbReference type="AlphaFoldDB" id="A0A382V3R7"/>
<gene>
    <name evidence="2" type="ORF">METZ01_LOCUS393978</name>
</gene>
<feature type="domain" description="AMP-dependent synthetase/ligase" evidence="1">
    <location>
        <begin position="2"/>
        <end position="288"/>
    </location>
</feature>
<dbReference type="InterPro" id="IPR020845">
    <property type="entry name" value="AMP-binding_CS"/>
</dbReference>
<feature type="non-terminal residue" evidence="2">
    <location>
        <position position="288"/>
    </location>
</feature>
<dbReference type="GO" id="GO:0005737">
    <property type="term" value="C:cytoplasm"/>
    <property type="evidence" value="ECO:0007669"/>
    <property type="project" value="TreeGrafter"/>
</dbReference>
<dbReference type="InterPro" id="IPR000873">
    <property type="entry name" value="AMP-dep_synth/lig_dom"/>
</dbReference>